<evidence type="ECO:0000313" key="2">
    <source>
        <dbReference type="Proteomes" id="UP000195331"/>
    </source>
</evidence>
<evidence type="ECO:0008006" key="3">
    <source>
        <dbReference type="Google" id="ProtNLM"/>
    </source>
</evidence>
<dbReference type="KEGG" id="mdx:BTO20_20075"/>
<dbReference type="Gene3D" id="3.30.500.20">
    <property type="entry name" value="BH3703-like domains"/>
    <property type="match status" value="1"/>
</dbReference>
<dbReference type="EMBL" id="CP020809">
    <property type="protein sequence ID" value="ART73765.1"/>
    <property type="molecule type" value="Genomic_DNA"/>
</dbReference>
<evidence type="ECO:0000313" key="1">
    <source>
        <dbReference type="EMBL" id="ART73765.1"/>
    </source>
</evidence>
<reference evidence="1 2" key="1">
    <citation type="submission" date="2017-04" db="EMBL/GenBank/DDBJ databases">
        <title>Whole Genome Sequence of 1,4-Dioxane Degrading Bacterium Mycobacterium dioxanotrophicus PH-06.</title>
        <authorList>
            <person name="He Y."/>
        </authorList>
    </citation>
    <scope>NUCLEOTIDE SEQUENCE [LARGE SCALE GENOMIC DNA]</scope>
    <source>
        <strain evidence="1 2">PH-06</strain>
    </source>
</reference>
<dbReference type="AlphaFoldDB" id="A0A1Y0CFP8"/>
<dbReference type="RefSeq" id="WP_087082399.1">
    <property type="nucleotide sequence ID" value="NZ_CP020809.1"/>
</dbReference>
<proteinExistence type="predicted"/>
<accession>A0A1Y0CFP8</accession>
<sequence length="142" mass="15853">MTEEPPYLVQLGDAQTAVVRALFEALPRGGWENCTIEYRKANTVAESQVTLTNSAGTSEIVKSPINMIMAFKNLRELMATQGRGAWLSATLTATPDGKCAFDYNYDARPDWTVQPADETYIADLEKYPRPADQIPDWYPRSS</sequence>
<dbReference type="InterPro" id="IPR036170">
    <property type="entry name" value="YezG-like_sf"/>
</dbReference>
<dbReference type="Proteomes" id="UP000195331">
    <property type="component" value="Chromosome"/>
</dbReference>
<gene>
    <name evidence="1" type="ORF">BTO20_20075</name>
</gene>
<dbReference type="SUPFAM" id="SSF160424">
    <property type="entry name" value="BH3703-like"/>
    <property type="match status" value="1"/>
</dbReference>
<dbReference type="OrthoDB" id="4520373at2"/>
<organism evidence="1 2">
    <name type="scientific">Mycobacterium dioxanotrophicus</name>
    <dbReference type="NCBI Taxonomy" id="482462"/>
    <lineage>
        <taxon>Bacteria</taxon>
        <taxon>Bacillati</taxon>
        <taxon>Actinomycetota</taxon>
        <taxon>Actinomycetes</taxon>
        <taxon>Mycobacteriales</taxon>
        <taxon>Mycobacteriaceae</taxon>
        <taxon>Mycobacterium</taxon>
    </lineage>
</organism>
<protein>
    <recommendedName>
        <fullName evidence="3">DUF600 domain-containing protein</fullName>
    </recommendedName>
</protein>
<name>A0A1Y0CFP8_9MYCO</name>
<keyword evidence="2" id="KW-1185">Reference proteome</keyword>